<dbReference type="InterPro" id="IPR029063">
    <property type="entry name" value="SAM-dependent_MTases_sf"/>
</dbReference>
<dbReference type="EMBL" id="PYGJ01000001">
    <property type="protein sequence ID" value="PSL21652.1"/>
    <property type="molecule type" value="Genomic_DNA"/>
</dbReference>
<accession>A0A2P8FIV7</accession>
<protein>
    <submittedName>
        <fullName evidence="3">Methyltransferase family protein</fullName>
    </submittedName>
</protein>
<sequence length="400" mass="44086">MSIKEQYDTYPYPSRDPKDERKRLVTGSPSFPAEIDHYVFGGKRKWRDGTRILVAGGGTGDALVQMAQILTSAKRPYEITYIDLSVTAREIAEARIAERKLGNVTFHTGSLLDAPEFGEFDYIDCCGVLHHLPEPDAGFDALSRALAPDGGIGLMVYAPYGRSGVYPLQSAFGALSKGMSAKDRLAIGRATIKEVPGAHPFKRNTRVVDHKTSDAEFYDLLLHSQDRPYTVGELNSALTSAGLQTAGFMPMAQYDLNRFLPKGVQRPEGMSDLESMEVAEKLSGSIKTHVAYAVKPDRELRLPDPTDPWQVPHLRSADGPRLANLVSRKGKIVMDFPGESVEIKIAKEAAAVIAHVDGRTPLKVICERAGLDQVAFNIMWRSVHDALVPWNELSYSKLYV</sequence>
<organism evidence="3 4">
    <name type="scientific">Shimia abyssi</name>
    <dbReference type="NCBI Taxonomy" id="1662395"/>
    <lineage>
        <taxon>Bacteria</taxon>
        <taxon>Pseudomonadati</taxon>
        <taxon>Pseudomonadota</taxon>
        <taxon>Alphaproteobacteria</taxon>
        <taxon>Rhodobacterales</taxon>
        <taxon>Roseobacteraceae</taxon>
    </lineage>
</organism>
<dbReference type="SUPFAM" id="SSF53335">
    <property type="entry name" value="S-adenosyl-L-methionine-dependent methyltransferases"/>
    <property type="match status" value="1"/>
</dbReference>
<comment type="caution">
    <text evidence="3">The sequence shown here is derived from an EMBL/GenBank/DDBJ whole genome shotgun (WGS) entry which is preliminary data.</text>
</comment>
<evidence type="ECO:0000259" key="2">
    <source>
        <dbReference type="Pfam" id="PF08242"/>
    </source>
</evidence>
<keyword evidence="3" id="KW-0489">Methyltransferase</keyword>
<feature type="region of interest" description="Disordered" evidence="1">
    <location>
        <begin position="1"/>
        <end position="28"/>
    </location>
</feature>
<dbReference type="InterPro" id="IPR013217">
    <property type="entry name" value="Methyltransf_12"/>
</dbReference>
<evidence type="ECO:0000313" key="4">
    <source>
        <dbReference type="Proteomes" id="UP000240418"/>
    </source>
</evidence>
<dbReference type="Proteomes" id="UP000240418">
    <property type="component" value="Unassembled WGS sequence"/>
</dbReference>
<dbReference type="GO" id="GO:0032259">
    <property type="term" value="P:methylation"/>
    <property type="evidence" value="ECO:0007669"/>
    <property type="project" value="UniProtKB-KW"/>
</dbReference>
<dbReference type="GO" id="GO:0008168">
    <property type="term" value="F:methyltransferase activity"/>
    <property type="evidence" value="ECO:0007669"/>
    <property type="project" value="UniProtKB-KW"/>
</dbReference>
<dbReference type="AlphaFoldDB" id="A0A2P8FIV7"/>
<evidence type="ECO:0000256" key="1">
    <source>
        <dbReference type="SAM" id="MobiDB-lite"/>
    </source>
</evidence>
<gene>
    <name evidence="3" type="ORF">CLV88_10176</name>
</gene>
<dbReference type="CDD" id="cd02440">
    <property type="entry name" value="AdoMet_MTases"/>
    <property type="match status" value="1"/>
</dbReference>
<dbReference type="Pfam" id="PF08242">
    <property type="entry name" value="Methyltransf_12"/>
    <property type="match status" value="1"/>
</dbReference>
<dbReference type="RefSeq" id="WP_243403521.1">
    <property type="nucleotide sequence ID" value="NZ_PYGJ01000001.1"/>
</dbReference>
<evidence type="ECO:0000313" key="3">
    <source>
        <dbReference type="EMBL" id="PSL21652.1"/>
    </source>
</evidence>
<reference evidence="3 4" key="1">
    <citation type="submission" date="2018-03" db="EMBL/GenBank/DDBJ databases">
        <title>Genomic Encyclopedia of Archaeal and Bacterial Type Strains, Phase II (KMG-II): from individual species to whole genera.</title>
        <authorList>
            <person name="Goeker M."/>
        </authorList>
    </citation>
    <scope>NUCLEOTIDE SEQUENCE [LARGE SCALE GENOMIC DNA]</scope>
    <source>
        <strain evidence="3 4">DSM 100673</strain>
    </source>
</reference>
<keyword evidence="4" id="KW-1185">Reference proteome</keyword>
<dbReference type="Gene3D" id="3.40.50.150">
    <property type="entry name" value="Vaccinia Virus protein VP39"/>
    <property type="match status" value="1"/>
</dbReference>
<feature type="domain" description="Methyltransferase type 12" evidence="2">
    <location>
        <begin position="55"/>
        <end position="151"/>
    </location>
</feature>
<keyword evidence="3" id="KW-0808">Transferase</keyword>
<name>A0A2P8FIV7_9RHOB</name>
<proteinExistence type="predicted"/>